<protein>
    <submittedName>
        <fullName evidence="5">Transcriptional regulator, AraC family</fullName>
    </submittedName>
</protein>
<dbReference type="SUPFAM" id="SSF46689">
    <property type="entry name" value="Homeodomain-like"/>
    <property type="match status" value="1"/>
</dbReference>
<dbReference type="AlphaFoldDB" id="A0A1H7GU87"/>
<dbReference type="Pfam" id="PF12833">
    <property type="entry name" value="HTH_18"/>
    <property type="match status" value="1"/>
</dbReference>
<name>A0A1H7GU87_OLID1</name>
<reference evidence="6" key="1">
    <citation type="submission" date="2016-10" db="EMBL/GenBank/DDBJ databases">
        <authorList>
            <person name="Varghese N."/>
            <person name="Submissions S."/>
        </authorList>
    </citation>
    <scope>NUCLEOTIDE SEQUENCE [LARGE SCALE GENOMIC DNA]</scope>
    <source>
        <strain evidence="6">DSM 18733</strain>
    </source>
</reference>
<dbReference type="GO" id="GO:0043565">
    <property type="term" value="F:sequence-specific DNA binding"/>
    <property type="evidence" value="ECO:0007669"/>
    <property type="project" value="InterPro"/>
</dbReference>
<dbReference type="STRING" id="407022.SAMN05661044_00156"/>
<evidence type="ECO:0000256" key="2">
    <source>
        <dbReference type="ARBA" id="ARBA00023125"/>
    </source>
</evidence>
<dbReference type="PANTHER" id="PTHR43280">
    <property type="entry name" value="ARAC-FAMILY TRANSCRIPTIONAL REGULATOR"/>
    <property type="match status" value="1"/>
</dbReference>
<dbReference type="OrthoDB" id="629929at2"/>
<proteinExistence type="predicted"/>
<organism evidence="5 6">
    <name type="scientific">Olivibacter domesticus</name>
    <name type="common">Pseudosphingobacterium domesticum</name>
    <dbReference type="NCBI Taxonomy" id="407022"/>
    <lineage>
        <taxon>Bacteria</taxon>
        <taxon>Pseudomonadati</taxon>
        <taxon>Bacteroidota</taxon>
        <taxon>Sphingobacteriia</taxon>
        <taxon>Sphingobacteriales</taxon>
        <taxon>Sphingobacteriaceae</taxon>
        <taxon>Olivibacter</taxon>
    </lineage>
</organism>
<dbReference type="GO" id="GO:0003700">
    <property type="term" value="F:DNA-binding transcription factor activity"/>
    <property type="evidence" value="ECO:0007669"/>
    <property type="project" value="InterPro"/>
</dbReference>
<keyword evidence="2" id="KW-0238">DNA-binding</keyword>
<dbReference type="InterPro" id="IPR009057">
    <property type="entry name" value="Homeodomain-like_sf"/>
</dbReference>
<dbReference type="Gene3D" id="1.10.10.60">
    <property type="entry name" value="Homeodomain-like"/>
    <property type="match status" value="1"/>
</dbReference>
<dbReference type="EMBL" id="FOAF01000001">
    <property type="protein sequence ID" value="SEK40200.1"/>
    <property type="molecule type" value="Genomic_DNA"/>
</dbReference>
<keyword evidence="3" id="KW-0804">Transcription</keyword>
<dbReference type="PANTHER" id="PTHR43280:SF32">
    <property type="entry name" value="TRANSCRIPTIONAL REGULATORY PROTEIN"/>
    <property type="match status" value="1"/>
</dbReference>
<evidence type="ECO:0000259" key="4">
    <source>
        <dbReference type="PROSITE" id="PS01124"/>
    </source>
</evidence>
<dbReference type="PRINTS" id="PR00032">
    <property type="entry name" value="HTHARAC"/>
</dbReference>
<evidence type="ECO:0000256" key="1">
    <source>
        <dbReference type="ARBA" id="ARBA00023015"/>
    </source>
</evidence>
<evidence type="ECO:0000313" key="6">
    <source>
        <dbReference type="Proteomes" id="UP000199421"/>
    </source>
</evidence>
<dbReference type="PROSITE" id="PS01124">
    <property type="entry name" value="HTH_ARAC_FAMILY_2"/>
    <property type="match status" value="1"/>
</dbReference>
<dbReference type="RefSeq" id="WP_093316745.1">
    <property type="nucleotide sequence ID" value="NZ_FOAF01000001.1"/>
</dbReference>
<gene>
    <name evidence="5" type="ORF">SAMN05661044_00156</name>
</gene>
<feature type="domain" description="HTH araC/xylS-type" evidence="4">
    <location>
        <begin position="181"/>
        <end position="291"/>
    </location>
</feature>
<dbReference type="InterPro" id="IPR018060">
    <property type="entry name" value="HTH_AraC"/>
</dbReference>
<accession>A0A1H7GU87</accession>
<evidence type="ECO:0000313" key="5">
    <source>
        <dbReference type="EMBL" id="SEK40200.1"/>
    </source>
</evidence>
<keyword evidence="1" id="KW-0805">Transcription regulation</keyword>
<dbReference type="SMART" id="SM00342">
    <property type="entry name" value="HTH_ARAC"/>
    <property type="match status" value="1"/>
</dbReference>
<keyword evidence="6" id="KW-1185">Reference proteome</keyword>
<dbReference type="InterPro" id="IPR020449">
    <property type="entry name" value="Tscrpt_reg_AraC-type_HTH"/>
</dbReference>
<sequence length="291" mass="32904">MITAEPNGILEGGTDRFERTGFKVYEITKPLDYSLALGRRDFYKIVLVMGDMTIGYGEQKIDINGTFLFFVNPNLPHSVVDHAREAKGYACLFTHTFIADRERTALLQISPLFRLDGIPAIPLNDEQATLMTGIFQKMLAAYHTDYAYKNPLMGSCLELIIHEALRIQPLHKAPKQKNAAARITRLFTELLEKQFPIESPAYPLKLRTAQDFAESLCVHVNYLNRSIKGVTGKPTSAHIAERIAAEAKALLKYTDWSVAEIAYSLGFDYPSYFHKYFKQVAGTTPQSFRKK</sequence>
<dbReference type="Proteomes" id="UP000199421">
    <property type="component" value="Unassembled WGS sequence"/>
</dbReference>
<evidence type="ECO:0000256" key="3">
    <source>
        <dbReference type="ARBA" id="ARBA00023163"/>
    </source>
</evidence>